<keyword evidence="4" id="KW-1185">Reference proteome</keyword>
<dbReference type="InterPro" id="IPR010730">
    <property type="entry name" value="HET"/>
</dbReference>
<gene>
    <name evidence="3" type="ORF">NPX13_g117</name>
</gene>
<accession>A0A9W8NPE1</accession>
<dbReference type="PANTHER" id="PTHR24148">
    <property type="entry name" value="ANKYRIN REPEAT DOMAIN-CONTAINING PROTEIN 39 HOMOLOG-RELATED"/>
    <property type="match status" value="1"/>
</dbReference>
<protein>
    <recommendedName>
        <fullName evidence="2">Heterokaryon incompatibility domain-containing protein</fullName>
    </recommendedName>
</protein>
<dbReference type="VEuPathDB" id="FungiDB:F4678DRAFT_442455"/>
<evidence type="ECO:0000259" key="2">
    <source>
        <dbReference type="Pfam" id="PF06985"/>
    </source>
</evidence>
<dbReference type="Pfam" id="PF06985">
    <property type="entry name" value="HET"/>
    <property type="match status" value="1"/>
</dbReference>
<feature type="coiled-coil region" evidence="1">
    <location>
        <begin position="650"/>
        <end position="698"/>
    </location>
</feature>
<dbReference type="VEuPathDB" id="FungiDB:F4678DRAFT_482805"/>
<dbReference type="InterPro" id="IPR052895">
    <property type="entry name" value="HetReg/Transcr_Mod"/>
</dbReference>
<dbReference type="Proteomes" id="UP001148614">
    <property type="component" value="Unassembled WGS sequence"/>
</dbReference>
<sequence>MTRAYHHEPLVTPSSIRLLDLLPSLNQQAPIRCKIRRVQLGNSDARYEALSYVWGARQGTVPITCNGQDLLVTPNCVAALTRLRRSFVTRTLWIDAICIDQGADAAATSERNKQVAMMGEIYRSAQGVIVWLGPGNKELTPRVFRYLKVLTFFKNWSFMDAPRVIRRMGEIVKPYIASLAWPDGPGVYDGRKPRRRGAAFASLIDTLDSEWFSRTWTMQETITYGKCTVMCGMCTMEWNEFTAAAREAGASHHSNATANLLYLRGRLAEETLYPDNADRDLNWKNMHDIQLLKAMCKLQCTIPLDKIYGLFAILRPRGLQLPDPDYNRPLVEVLEETARAYVQYKKRLDILRITLPPSESSNLPSWIPDWLSGVAIGQLTHSDITGTAIVTFSDSPYYISSCRDALVTTTDIVPRTPGKLTVRGKHIGSIKTISAGPYAGAQPVKEHSHFSDFIPICREWCRMVAAAEDYPTGEDPVLAGLRAVTNHRGFFLNGRAVDREHLLLWYEALLKGETTSENTRLDEGTAQSGSISEYSINAEDLLTSVEIIHMVQSYVNYKVNYAFFRLDSGYFGSAFNTSCEGDDVYLLAGLDVPCALRRRGDEFKFIALAHVQGIMEGELWPESEGKIKRRVEEEVQRFSLIGQRYLPALLTRLTREAENIEKEVTRCVELYTDVQEFNSRLNDREAELQRQTQNLQDLNIYLQKVDDLGAAMKDQKQKLSDDRSGDLMEAHASDQTVRIDGQERQLEDQRGFFQEIKTAMQNPLESTCSRMENLHELVKTEIQSVNGVISYMPDNIGKLAQNETVEAQTKLFETAQSRIQADIGNLAKDESVKAETGLVTDAPSRHKADIEVD</sequence>
<evidence type="ECO:0000313" key="3">
    <source>
        <dbReference type="EMBL" id="KAJ3580461.1"/>
    </source>
</evidence>
<evidence type="ECO:0000256" key="1">
    <source>
        <dbReference type="SAM" id="Coils"/>
    </source>
</evidence>
<dbReference type="AlphaFoldDB" id="A0A9W8NPE1"/>
<organism evidence="3 4">
    <name type="scientific">Xylaria arbuscula</name>
    <dbReference type="NCBI Taxonomy" id="114810"/>
    <lineage>
        <taxon>Eukaryota</taxon>
        <taxon>Fungi</taxon>
        <taxon>Dikarya</taxon>
        <taxon>Ascomycota</taxon>
        <taxon>Pezizomycotina</taxon>
        <taxon>Sordariomycetes</taxon>
        <taxon>Xylariomycetidae</taxon>
        <taxon>Xylariales</taxon>
        <taxon>Xylariaceae</taxon>
        <taxon>Xylaria</taxon>
    </lineage>
</organism>
<name>A0A9W8NPE1_9PEZI</name>
<comment type="caution">
    <text evidence="3">The sequence shown here is derived from an EMBL/GenBank/DDBJ whole genome shotgun (WGS) entry which is preliminary data.</text>
</comment>
<keyword evidence="1" id="KW-0175">Coiled coil</keyword>
<proteinExistence type="predicted"/>
<reference evidence="3" key="1">
    <citation type="submission" date="2022-07" db="EMBL/GenBank/DDBJ databases">
        <title>Genome Sequence of Xylaria arbuscula.</title>
        <authorList>
            <person name="Buettner E."/>
        </authorList>
    </citation>
    <scope>NUCLEOTIDE SEQUENCE</scope>
    <source>
        <strain evidence="3">VT107</strain>
    </source>
</reference>
<feature type="domain" description="Heterokaryon incompatibility" evidence="2">
    <location>
        <begin position="47"/>
        <end position="220"/>
    </location>
</feature>
<dbReference type="PANTHER" id="PTHR24148:SF64">
    <property type="entry name" value="HETEROKARYON INCOMPATIBILITY DOMAIN-CONTAINING PROTEIN"/>
    <property type="match status" value="1"/>
</dbReference>
<dbReference type="EMBL" id="JANPWZ010000005">
    <property type="protein sequence ID" value="KAJ3580461.1"/>
    <property type="molecule type" value="Genomic_DNA"/>
</dbReference>
<evidence type="ECO:0000313" key="4">
    <source>
        <dbReference type="Proteomes" id="UP001148614"/>
    </source>
</evidence>